<dbReference type="SUPFAM" id="SSF53335">
    <property type="entry name" value="S-adenosyl-L-methionine-dependent methyltransferases"/>
    <property type="match status" value="1"/>
</dbReference>
<sequence>MNSRHFWILRKVLKRATDTSREQVKTYRILGDAYGQYDSMEKWDCRDGSGREIPWYTYPAIEYLNNFDLGGARVLEYGSGNSSIYYLNAGAVVTSIEHDPIWSEKVRASVANNANFTYVFEQSESGYAERAEVSDADIIVIDGKFRNTCARHVIKNIVAQNADPALIIFDNSDRNPVVMALLDEGIGWHRCDFNGFGPINAYTWTTSIYLNPSRALKRKGPLDPVGGLKEISPEDH</sequence>
<comment type="caution">
    <text evidence="1">The sequence shown here is derived from an EMBL/GenBank/DDBJ whole genome shotgun (WGS) entry which is preliminary data.</text>
</comment>
<accession>A0ABT0PWL7</accession>
<dbReference type="Gene3D" id="3.40.50.150">
    <property type="entry name" value="Vaccinia Virus protein VP39"/>
    <property type="match status" value="1"/>
</dbReference>
<gene>
    <name evidence="1" type="ORF">M3P21_00355</name>
</gene>
<dbReference type="Proteomes" id="UP001203880">
    <property type="component" value="Unassembled WGS sequence"/>
</dbReference>
<protein>
    <recommendedName>
        <fullName evidence="3">FkbM family methyltransferase</fullName>
    </recommendedName>
</protein>
<organism evidence="1 2">
    <name type="scientific">Ruegeria spongiae</name>
    <dbReference type="NCBI Taxonomy" id="2942209"/>
    <lineage>
        <taxon>Bacteria</taxon>
        <taxon>Pseudomonadati</taxon>
        <taxon>Pseudomonadota</taxon>
        <taxon>Alphaproteobacteria</taxon>
        <taxon>Rhodobacterales</taxon>
        <taxon>Roseobacteraceae</taxon>
        <taxon>Ruegeria</taxon>
    </lineage>
</organism>
<proteinExistence type="predicted"/>
<keyword evidence="2" id="KW-1185">Reference proteome</keyword>
<name>A0ABT0PWL7_9RHOB</name>
<dbReference type="RefSeq" id="WP_249705890.1">
    <property type="nucleotide sequence ID" value="NZ_JAMFMB010000001.1"/>
</dbReference>
<evidence type="ECO:0000313" key="1">
    <source>
        <dbReference type="EMBL" id="MCL6281971.1"/>
    </source>
</evidence>
<evidence type="ECO:0000313" key="2">
    <source>
        <dbReference type="Proteomes" id="UP001203880"/>
    </source>
</evidence>
<reference evidence="1" key="1">
    <citation type="submission" date="2022-05" db="EMBL/GenBank/DDBJ databases">
        <authorList>
            <person name="Park J.-S."/>
        </authorList>
    </citation>
    <scope>NUCLEOTIDE SEQUENCE</scope>
    <source>
        <strain evidence="1">2012CJ41-6</strain>
    </source>
</reference>
<dbReference type="InterPro" id="IPR029063">
    <property type="entry name" value="SAM-dependent_MTases_sf"/>
</dbReference>
<dbReference type="EMBL" id="JAMFMB010000001">
    <property type="protein sequence ID" value="MCL6281971.1"/>
    <property type="molecule type" value="Genomic_DNA"/>
</dbReference>
<evidence type="ECO:0008006" key="3">
    <source>
        <dbReference type="Google" id="ProtNLM"/>
    </source>
</evidence>